<feature type="transmembrane region" description="Helical" evidence="1">
    <location>
        <begin position="21"/>
        <end position="48"/>
    </location>
</feature>
<accession>A0A6A4VRY5</accession>
<dbReference type="Proteomes" id="UP000440578">
    <property type="component" value="Unassembled WGS sequence"/>
</dbReference>
<keyword evidence="3" id="KW-1185">Reference proteome</keyword>
<comment type="caution">
    <text evidence="2">The sequence shown here is derived from an EMBL/GenBank/DDBJ whole genome shotgun (WGS) entry which is preliminary data.</text>
</comment>
<feature type="transmembrane region" description="Helical" evidence="1">
    <location>
        <begin position="133"/>
        <end position="158"/>
    </location>
</feature>
<evidence type="ECO:0000256" key="1">
    <source>
        <dbReference type="SAM" id="Phobius"/>
    </source>
</evidence>
<dbReference type="AlphaFoldDB" id="A0A6A4VRY5"/>
<evidence type="ECO:0000313" key="2">
    <source>
        <dbReference type="EMBL" id="KAF0297486.1"/>
    </source>
</evidence>
<organism evidence="2 3">
    <name type="scientific">Amphibalanus amphitrite</name>
    <name type="common">Striped barnacle</name>
    <name type="synonym">Balanus amphitrite</name>
    <dbReference type="NCBI Taxonomy" id="1232801"/>
    <lineage>
        <taxon>Eukaryota</taxon>
        <taxon>Metazoa</taxon>
        <taxon>Ecdysozoa</taxon>
        <taxon>Arthropoda</taxon>
        <taxon>Crustacea</taxon>
        <taxon>Multicrustacea</taxon>
        <taxon>Cirripedia</taxon>
        <taxon>Thoracica</taxon>
        <taxon>Thoracicalcarea</taxon>
        <taxon>Balanomorpha</taxon>
        <taxon>Balanoidea</taxon>
        <taxon>Balanidae</taxon>
        <taxon>Amphibalaninae</taxon>
        <taxon>Amphibalanus</taxon>
    </lineage>
</organism>
<dbReference type="EMBL" id="VIIS01001485">
    <property type="protein sequence ID" value="KAF0297486.1"/>
    <property type="molecule type" value="Genomic_DNA"/>
</dbReference>
<keyword evidence="1" id="KW-1133">Transmembrane helix</keyword>
<keyword evidence="1" id="KW-0812">Transmembrane</keyword>
<sequence length="163" mass="17905">MARGREERVLCFRDLADITMAIAALFIILSLVGFIMSIVVWTALLPAATDYMNHYNDPEQSGHDSATLVTSSCAAVLVVSLIGLVLSVVLLRAARARLRGPILVWLVFYALLFILLSALAVVSLVMACLAGPWPGIITAIIELFAAFVLWTWWAAVWAHWYTT</sequence>
<reference evidence="2 3" key="1">
    <citation type="submission" date="2019-07" db="EMBL/GenBank/DDBJ databases">
        <title>Draft genome assembly of a fouling barnacle, Amphibalanus amphitrite (Darwin, 1854): The first reference genome for Thecostraca.</title>
        <authorList>
            <person name="Kim W."/>
        </authorList>
    </citation>
    <scope>NUCLEOTIDE SEQUENCE [LARGE SCALE GENOMIC DNA]</scope>
    <source>
        <strain evidence="2">SNU_AA5</strain>
        <tissue evidence="2">Soma without cirri and trophi</tissue>
    </source>
</reference>
<protein>
    <submittedName>
        <fullName evidence="2">Uncharacterized protein</fullName>
    </submittedName>
</protein>
<proteinExistence type="predicted"/>
<evidence type="ECO:0000313" key="3">
    <source>
        <dbReference type="Proteomes" id="UP000440578"/>
    </source>
</evidence>
<gene>
    <name evidence="2" type="ORF">FJT64_005048</name>
</gene>
<name>A0A6A4VRY5_AMPAM</name>
<keyword evidence="1" id="KW-0472">Membrane</keyword>
<feature type="transmembrane region" description="Helical" evidence="1">
    <location>
        <begin position="68"/>
        <end position="91"/>
    </location>
</feature>
<feature type="transmembrane region" description="Helical" evidence="1">
    <location>
        <begin position="103"/>
        <end position="127"/>
    </location>
</feature>